<keyword evidence="3" id="KW-0732">Signal</keyword>
<feature type="domain" description="Periplasmic binding protein" evidence="4">
    <location>
        <begin position="51"/>
        <end position="302"/>
    </location>
</feature>
<dbReference type="PANTHER" id="PTHR30036">
    <property type="entry name" value="D-XYLOSE-BINDING PERIPLASMIC PROTEIN"/>
    <property type="match status" value="1"/>
</dbReference>
<sequence>MISKKALLAATTILAALSAPAFADVDLQWFEAQTEDMTAAGAYQKEGPWTVALVFPDLSNSWRVQAVEEARVAAANNGNIKELIVTNYQEDVSVMVSDMEDMVARGVDAIMVHTGQIGLLGEVVKAANEKNIPVINLGQIDSGIDYPVQMGAGGASYGRIGGEWLIEQLGGEGEIWALRGIAGHSEDVTRYQGMQEAIADSNLTVTREDYGTWSYENSKPLCESWVLSGELPDAIWSAGADMTRACVDVFEELGVPLIPMTGEGNNGFLRQWSDRGFESVAAPFLPSMFAVGLDAVEELLNGGSLHRVYWAEPEAITNDNLAEYYHPEANDNLWVPTTLTDEDIARLFPR</sequence>
<dbReference type="Pfam" id="PF13407">
    <property type="entry name" value="Peripla_BP_4"/>
    <property type="match status" value="1"/>
</dbReference>
<dbReference type="AlphaFoldDB" id="A0A1I0IKL8"/>
<comment type="subcellular location">
    <subcellularLocation>
        <location evidence="1">Periplasm</location>
    </subcellularLocation>
</comment>
<dbReference type="STRING" id="364199.SAMN04489858_11712"/>
<evidence type="ECO:0000256" key="2">
    <source>
        <dbReference type="ARBA" id="ARBA00007639"/>
    </source>
</evidence>
<comment type="similarity">
    <text evidence="2">Belongs to the bacterial solute-binding protein 2 family.</text>
</comment>
<evidence type="ECO:0000256" key="1">
    <source>
        <dbReference type="ARBA" id="ARBA00004418"/>
    </source>
</evidence>
<dbReference type="PANTHER" id="PTHR30036:SF7">
    <property type="entry name" value="ABC TRANSPORTER PERIPLASMIC-BINDING PROTEIN YPHF"/>
    <property type="match status" value="1"/>
</dbReference>
<feature type="signal peptide" evidence="3">
    <location>
        <begin position="1"/>
        <end position="23"/>
    </location>
</feature>
<dbReference type="GO" id="GO:0030246">
    <property type="term" value="F:carbohydrate binding"/>
    <property type="evidence" value="ECO:0007669"/>
    <property type="project" value="TreeGrafter"/>
</dbReference>
<dbReference type="InterPro" id="IPR025997">
    <property type="entry name" value="SBP_2_dom"/>
</dbReference>
<dbReference type="GO" id="GO:0030288">
    <property type="term" value="C:outer membrane-bounded periplasmic space"/>
    <property type="evidence" value="ECO:0007669"/>
    <property type="project" value="TreeGrafter"/>
</dbReference>
<evidence type="ECO:0000259" key="4">
    <source>
        <dbReference type="Pfam" id="PF13407"/>
    </source>
</evidence>
<dbReference type="CDD" id="cd19996">
    <property type="entry name" value="PBP1_ABC_sugar_binding-like"/>
    <property type="match status" value="1"/>
</dbReference>
<evidence type="ECO:0000313" key="5">
    <source>
        <dbReference type="EMBL" id="SET97322.1"/>
    </source>
</evidence>
<feature type="chain" id="PRO_5011738320" evidence="3">
    <location>
        <begin position="24"/>
        <end position="350"/>
    </location>
</feature>
<keyword evidence="6" id="KW-1185">Reference proteome</keyword>
<organism evidence="5 6">
    <name type="scientific">Paracoccus homiensis</name>
    <dbReference type="NCBI Taxonomy" id="364199"/>
    <lineage>
        <taxon>Bacteria</taxon>
        <taxon>Pseudomonadati</taxon>
        <taxon>Pseudomonadota</taxon>
        <taxon>Alphaproteobacteria</taxon>
        <taxon>Rhodobacterales</taxon>
        <taxon>Paracoccaceae</taxon>
        <taxon>Paracoccus</taxon>
    </lineage>
</organism>
<dbReference type="EMBL" id="FOHO01000017">
    <property type="protein sequence ID" value="SET97322.1"/>
    <property type="molecule type" value="Genomic_DNA"/>
</dbReference>
<evidence type="ECO:0000313" key="6">
    <source>
        <dbReference type="Proteomes" id="UP000199180"/>
    </source>
</evidence>
<dbReference type="SUPFAM" id="SSF53822">
    <property type="entry name" value="Periplasmic binding protein-like I"/>
    <property type="match status" value="1"/>
</dbReference>
<dbReference type="RefSeq" id="WP_090737312.1">
    <property type="nucleotide sequence ID" value="NZ_FOHO01000017.1"/>
</dbReference>
<gene>
    <name evidence="5" type="ORF">SAMN04489858_11712</name>
</gene>
<protein>
    <submittedName>
        <fullName evidence="5">Monosaccharide ABC transporter substrate-binding protein, CUT2 family</fullName>
    </submittedName>
</protein>
<name>A0A1I0IKL8_9RHOB</name>
<dbReference type="InterPro" id="IPR050555">
    <property type="entry name" value="Bact_Solute-Bind_Prot2"/>
</dbReference>
<evidence type="ECO:0000256" key="3">
    <source>
        <dbReference type="SAM" id="SignalP"/>
    </source>
</evidence>
<dbReference type="OrthoDB" id="9807861at2"/>
<dbReference type="Gene3D" id="3.40.50.2300">
    <property type="match status" value="2"/>
</dbReference>
<dbReference type="InterPro" id="IPR028082">
    <property type="entry name" value="Peripla_BP_I"/>
</dbReference>
<accession>A0A1I0IKL8</accession>
<proteinExistence type="inferred from homology"/>
<dbReference type="Proteomes" id="UP000199180">
    <property type="component" value="Unassembled WGS sequence"/>
</dbReference>
<reference evidence="5 6" key="1">
    <citation type="submission" date="2016-10" db="EMBL/GenBank/DDBJ databases">
        <authorList>
            <person name="de Groot N.N."/>
        </authorList>
    </citation>
    <scope>NUCLEOTIDE SEQUENCE [LARGE SCALE GENOMIC DNA]</scope>
    <source>
        <strain evidence="5 6">DSM 17862</strain>
    </source>
</reference>